<dbReference type="EMBL" id="CP000267">
    <property type="protein sequence ID" value="ABD68625.1"/>
    <property type="molecule type" value="Genomic_DNA"/>
</dbReference>
<protein>
    <recommendedName>
        <fullName evidence="1">DUF8082 domain-containing protein</fullName>
    </recommendedName>
</protein>
<proteinExistence type="predicted"/>
<dbReference type="Pfam" id="PF26309">
    <property type="entry name" value="DUF8082"/>
    <property type="match status" value="1"/>
</dbReference>
<dbReference type="KEGG" id="rfr:Rfer_0877"/>
<feature type="domain" description="DUF8082" evidence="1">
    <location>
        <begin position="126"/>
        <end position="192"/>
    </location>
</feature>
<sequence length="199" mass="21813">MREHQPLSYTELIGELHALVAAGCTGVMFIRTESDHSVRIGLQNGRVVSCNYRMFQQQKAISLIRQIRSGKYAFKQGVPSLVFGEALPANFDFFRELAGEPSLSPLVARQEGAAGATDLRLSGGELFEAVVHELTVYLGPIARMVATEYEQALRSATSGEQVRAVVFQLAQEIGEAQPANEFETHILSLVSSWQCPVDS</sequence>
<dbReference type="InterPro" id="IPR058395">
    <property type="entry name" value="DUF8082"/>
</dbReference>
<gene>
    <name evidence="2" type="ordered locus">Rfer_0877</name>
</gene>
<organism evidence="2 3">
    <name type="scientific">Albidiferax ferrireducens (strain ATCC BAA-621 / DSM 15236 / T118)</name>
    <name type="common">Rhodoferax ferrireducens</name>
    <dbReference type="NCBI Taxonomy" id="338969"/>
    <lineage>
        <taxon>Bacteria</taxon>
        <taxon>Pseudomonadati</taxon>
        <taxon>Pseudomonadota</taxon>
        <taxon>Betaproteobacteria</taxon>
        <taxon>Burkholderiales</taxon>
        <taxon>Comamonadaceae</taxon>
        <taxon>Rhodoferax</taxon>
    </lineage>
</organism>
<dbReference type="RefSeq" id="WP_011463198.1">
    <property type="nucleotide sequence ID" value="NC_007908.1"/>
</dbReference>
<reference evidence="3" key="1">
    <citation type="submission" date="2006-02" db="EMBL/GenBank/DDBJ databases">
        <title>Complete sequence of chromosome of Rhodoferax ferrireducens DSM 15236.</title>
        <authorList>
            <person name="Copeland A."/>
            <person name="Lucas S."/>
            <person name="Lapidus A."/>
            <person name="Barry K."/>
            <person name="Detter J.C."/>
            <person name="Glavina del Rio T."/>
            <person name="Hammon N."/>
            <person name="Israni S."/>
            <person name="Pitluck S."/>
            <person name="Brettin T."/>
            <person name="Bruce D."/>
            <person name="Han C."/>
            <person name="Tapia R."/>
            <person name="Gilna P."/>
            <person name="Kiss H."/>
            <person name="Schmutz J."/>
            <person name="Larimer F."/>
            <person name="Land M."/>
            <person name="Kyrpides N."/>
            <person name="Ivanova N."/>
            <person name="Richardson P."/>
        </authorList>
    </citation>
    <scope>NUCLEOTIDE SEQUENCE [LARGE SCALE GENOMIC DNA]</scope>
    <source>
        <strain evidence="3">ATCC BAA-621 / DSM 15236 / T118</strain>
    </source>
</reference>
<dbReference type="Proteomes" id="UP000008332">
    <property type="component" value="Chromosome"/>
</dbReference>
<evidence type="ECO:0000259" key="1">
    <source>
        <dbReference type="Pfam" id="PF26309"/>
    </source>
</evidence>
<accession>Q220C8</accession>
<keyword evidence="3" id="KW-1185">Reference proteome</keyword>
<evidence type="ECO:0000313" key="3">
    <source>
        <dbReference type="Proteomes" id="UP000008332"/>
    </source>
</evidence>
<evidence type="ECO:0000313" key="2">
    <source>
        <dbReference type="EMBL" id="ABD68625.1"/>
    </source>
</evidence>
<dbReference type="HOGENOM" id="CLU_1371285_0_0_4"/>
<dbReference type="AlphaFoldDB" id="Q220C8"/>
<name>Q220C8_ALBFT</name>